<keyword evidence="3" id="KW-1185">Reference proteome</keyword>
<evidence type="ECO:0000313" key="3">
    <source>
        <dbReference type="Proteomes" id="UP000221168"/>
    </source>
</evidence>
<feature type="signal peptide" evidence="1">
    <location>
        <begin position="1"/>
        <end position="24"/>
    </location>
</feature>
<evidence type="ECO:0000256" key="1">
    <source>
        <dbReference type="SAM" id="SignalP"/>
    </source>
</evidence>
<name>A0A2G1QIB5_9HYPH</name>
<organism evidence="2 3">
    <name type="scientific">Zhengella mangrovi</name>
    <dbReference type="NCBI Taxonomy" id="1982044"/>
    <lineage>
        <taxon>Bacteria</taxon>
        <taxon>Pseudomonadati</taxon>
        <taxon>Pseudomonadota</taxon>
        <taxon>Alphaproteobacteria</taxon>
        <taxon>Hyphomicrobiales</taxon>
        <taxon>Notoacmeibacteraceae</taxon>
        <taxon>Zhengella</taxon>
    </lineage>
</organism>
<gene>
    <name evidence="2" type="ORF">CSC94_19975</name>
</gene>
<keyword evidence="1" id="KW-0732">Signal</keyword>
<dbReference type="AlphaFoldDB" id="A0A2G1QIB5"/>
<dbReference type="OrthoDB" id="7306317at2"/>
<feature type="chain" id="PRO_5013760328" description="Argininosuccinate lyase" evidence="1">
    <location>
        <begin position="25"/>
        <end position="117"/>
    </location>
</feature>
<protein>
    <recommendedName>
        <fullName evidence="4">Argininosuccinate lyase</fullName>
    </recommendedName>
</protein>
<dbReference type="Proteomes" id="UP000221168">
    <property type="component" value="Unassembled WGS sequence"/>
</dbReference>
<dbReference type="RefSeq" id="WP_099308152.1">
    <property type="nucleotide sequence ID" value="NZ_PDVP01000017.1"/>
</dbReference>
<sequence length="117" mass="12851">MSQVRNFAVAISLASAVFSTQAIAENLKFDIENSSDYTISSFQANEGDGWSDNWLGGNEVGPGEAMTLEFVKDGPCDIEVRVGWRTTDGGQEMGEPWQINICDAHTVYFDGEQVTYD</sequence>
<reference evidence="2 3" key="1">
    <citation type="submission" date="2017-10" db="EMBL/GenBank/DDBJ databases">
        <title>Sedimentibacterium mangrovi gen. nov., sp. nov., a novel member of family Phyllobacteriacea isolated from mangrove sediment.</title>
        <authorList>
            <person name="Liao H."/>
            <person name="Tian Y."/>
        </authorList>
    </citation>
    <scope>NUCLEOTIDE SEQUENCE [LARGE SCALE GENOMIC DNA]</scope>
    <source>
        <strain evidence="2 3">X9-2-2</strain>
    </source>
</reference>
<comment type="caution">
    <text evidence="2">The sequence shown here is derived from an EMBL/GenBank/DDBJ whole genome shotgun (WGS) entry which is preliminary data.</text>
</comment>
<accession>A0A2G1QIB5</accession>
<dbReference type="EMBL" id="PDVP01000017">
    <property type="protein sequence ID" value="PHP65194.1"/>
    <property type="molecule type" value="Genomic_DNA"/>
</dbReference>
<evidence type="ECO:0000313" key="2">
    <source>
        <dbReference type="EMBL" id="PHP65194.1"/>
    </source>
</evidence>
<proteinExistence type="predicted"/>
<evidence type="ECO:0008006" key="4">
    <source>
        <dbReference type="Google" id="ProtNLM"/>
    </source>
</evidence>